<gene>
    <name evidence="1" type="ORF">QWZ14_15875</name>
</gene>
<name>A0ABT8A859_9PROT</name>
<protein>
    <submittedName>
        <fullName evidence="1">Phage tail fiber protein</fullName>
    </submittedName>
</protein>
<dbReference type="InterPro" id="IPR011050">
    <property type="entry name" value="Pectin_lyase_fold/virulence"/>
</dbReference>
<dbReference type="EMBL" id="JAUFPN010000153">
    <property type="protein sequence ID" value="MDN3565848.1"/>
    <property type="molecule type" value="Genomic_DNA"/>
</dbReference>
<reference evidence="2" key="1">
    <citation type="journal article" date="2019" name="Int. J. Syst. Evol. Microbiol.">
        <title>The Global Catalogue of Microorganisms (GCM) 10K type strain sequencing project: providing services to taxonomists for standard genome sequencing and annotation.</title>
        <authorList>
            <consortium name="The Broad Institute Genomics Platform"/>
            <consortium name="The Broad Institute Genome Sequencing Center for Infectious Disease"/>
            <person name="Wu L."/>
            <person name="Ma J."/>
        </authorList>
    </citation>
    <scope>NUCLEOTIDE SEQUENCE [LARGE SCALE GENOMIC DNA]</scope>
    <source>
        <strain evidence="2">CECT 7131</strain>
    </source>
</reference>
<keyword evidence="2" id="KW-1185">Reference proteome</keyword>
<sequence>MDEHIKIGDVAPRVQYVADGVQTSFTYPFPIFAAGDIEVTRNGAPLAGGFAITGAGASAGGSVIFDSAPAGGSAITLRRNLPVARTTDFQANGILRARTLNDELDYQVAILQEAKDGIGNALRLDPSETGITTLPLRGGRANRLLGFDSLGNVTTFARDEGLLTLNFPGAVPQTVEDKLGERLTARDFGATGDGSTDDGPSLQAAMTAAAASGKLLEIGEGTFRSSQPLHLPGAAAGLVMRGTILYAGPAGTAALTLGDAGGANNQGKRYLGLGVVRATQSDWSSEADIGIQLRNIDACQVEVARAERFTIGVQVIGDARGSEDSDLRYGRIVDNRIGLDLRTLTASAWMNSLRHHGGHFACSSTTNPWLDRFGIRLSAAAGAYTLHNAHLFLGPAFELQRQGTPGTVDAIPFLVEVDGRALTASGIRMEACSPYVARHTGGFSDARYEVAYVGTYGFLGCAVDYAGASRAGGTVVPMHQATAAVGAPRLVAAAENLRAIAFRQSIAVADGIGFDQLAVLSGNPAGSPSTLNGFCFPGLNLLTLNADDVTIPTSRAVAFVVDCSQCKEFLIAAEGSGLRPVAMQFDGAENVLGSGSPLLFSNMNTVMQGPPSYWWEGNADLDAPTGGLALNRLQRVTLHADAHYAAIGVRGSSPGAVLRSLRLYTSALDAPRLLFGAGRAWGKREYTVADVAWTVPTLAAGATATLDVTLPGVRQGDFVRAGFAQAIGFQNGGVVFHAAVGGTASTNQVRVTAQNISGGSITLGAGTLFLRAVKPRL</sequence>
<dbReference type="Gene3D" id="2.160.20.10">
    <property type="entry name" value="Single-stranded right-handed beta-helix, Pectin lyase-like"/>
    <property type="match status" value="1"/>
</dbReference>
<organism evidence="1 2">
    <name type="scientific">Paeniroseomonas aquatica</name>
    <dbReference type="NCBI Taxonomy" id="373043"/>
    <lineage>
        <taxon>Bacteria</taxon>
        <taxon>Pseudomonadati</taxon>
        <taxon>Pseudomonadota</taxon>
        <taxon>Alphaproteobacteria</taxon>
        <taxon>Acetobacterales</taxon>
        <taxon>Acetobacteraceae</taxon>
        <taxon>Paeniroseomonas</taxon>
    </lineage>
</organism>
<evidence type="ECO:0000313" key="2">
    <source>
        <dbReference type="Proteomes" id="UP001529369"/>
    </source>
</evidence>
<evidence type="ECO:0000313" key="1">
    <source>
        <dbReference type="EMBL" id="MDN3565848.1"/>
    </source>
</evidence>
<dbReference type="Proteomes" id="UP001529369">
    <property type="component" value="Unassembled WGS sequence"/>
</dbReference>
<proteinExistence type="predicted"/>
<accession>A0ABT8A859</accession>
<dbReference type="InterPro" id="IPR012334">
    <property type="entry name" value="Pectin_lyas_fold"/>
</dbReference>
<comment type="caution">
    <text evidence="1">The sequence shown here is derived from an EMBL/GenBank/DDBJ whole genome shotgun (WGS) entry which is preliminary data.</text>
</comment>
<dbReference type="RefSeq" id="WP_290317719.1">
    <property type="nucleotide sequence ID" value="NZ_JAUFPN010000153.1"/>
</dbReference>
<dbReference type="SUPFAM" id="SSF51126">
    <property type="entry name" value="Pectin lyase-like"/>
    <property type="match status" value="1"/>
</dbReference>